<dbReference type="InterPro" id="IPR052019">
    <property type="entry name" value="F420H2_bilvrd_red/Heme_oxyg"/>
</dbReference>
<dbReference type="Pfam" id="PF01243">
    <property type="entry name" value="PNPOx_N"/>
    <property type="match status" value="1"/>
</dbReference>
<evidence type="ECO:0000256" key="1">
    <source>
        <dbReference type="ARBA" id="ARBA00023002"/>
    </source>
</evidence>
<dbReference type="InterPro" id="IPR019920">
    <property type="entry name" value="F420-binding_dom_put"/>
</dbReference>
<accession>A0A381Z4P4</accession>
<dbReference type="PANTHER" id="PTHR35176">
    <property type="entry name" value="HEME OXYGENASE HI_0854-RELATED"/>
    <property type="match status" value="1"/>
</dbReference>
<sequence length="152" mass="17004">MPNPVLCLPHTESTLTQHKGVTNMIPESAADLMSWEKKAFAHLALVLADGTPQCTPLWFDYDGTHVVINSAAGRVKDKAMRRLPQVALAISDPDNPYRYIQIRGKVVEITEEGGHEMIDHLSDKYLGKPFDHTEGDVRVTYRILPESVQPKD</sequence>
<dbReference type="NCBIfam" id="TIGR03618">
    <property type="entry name" value="Rv1155_F420"/>
    <property type="match status" value="1"/>
</dbReference>
<reference evidence="3" key="1">
    <citation type="submission" date="2018-05" db="EMBL/GenBank/DDBJ databases">
        <authorList>
            <person name="Lanie J.A."/>
            <person name="Ng W.-L."/>
            <person name="Kazmierczak K.M."/>
            <person name="Andrzejewski T.M."/>
            <person name="Davidsen T.M."/>
            <person name="Wayne K.J."/>
            <person name="Tettelin H."/>
            <person name="Glass J.I."/>
            <person name="Rusch D."/>
            <person name="Podicherti R."/>
            <person name="Tsui H.-C.T."/>
            <person name="Winkler M.E."/>
        </authorList>
    </citation>
    <scope>NUCLEOTIDE SEQUENCE</scope>
</reference>
<evidence type="ECO:0000313" key="3">
    <source>
        <dbReference type="EMBL" id="SVA83911.1"/>
    </source>
</evidence>
<dbReference type="InterPro" id="IPR011576">
    <property type="entry name" value="Pyridox_Oxase_N"/>
</dbReference>
<evidence type="ECO:0000259" key="2">
    <source>
        <dbReference type="Pfam" id="PF01243"/>
    </source>
</evidence>
<dbReference type="PANTHER" id="PTHR35176:SF6">
    <property type="entry name" value="HEME OXYGENASE HI_0854-RELATED"/>
    <property type="match status" value="1"/>
</dbReference>
<gene>
    <name evidence="3" type="ORF">METZ01_LOCUS136765</name>
</gene>
<dbReference type="InterPro" id="IPR012349">
    <property type="entry name" value="Split_barrel_FMN-bd"/>
</dbReference>
<dbReference type="AlphaFoldDB" id="A0A381Z4P4"/>
<dbReference type="Gene3D" id="2.30.110.10">
    <property type="entry name" value="Electron Transport, Fmn-binding Protein, Chain A"/>
    <property type="match status" value="1"/>
</dbReference>
<dbReference type="GO" id="GO:0070967">
    <property type="term" value="F:coenzyme F420 binding"/>
    <property type="evidence" value="ECO:0007669"/>
    <property type="project" value="TreeGrafter"/>
</dbReference>
<proteinExistence type="predicted"/>
<protein>
    <recommendedName>
        <fullName evidence="2">Pyridoxamine 5'-phosphate oxidase N-terminal domain-containing protein</fullName>
    </recommendedName>
</protein>
<dbReference type="GO" id="GO:0016627">
    <property type="term" value="F:oxidoreductase activity, acting on the CH-CH group of donors"/>
    <property type="evidence" value="ECO:0007669"/>
    <property type="project" value="TreeGrafter"/>
</dbReference>
<name>A0A381Z4P4_9ZZZZ</name>
<organism evidence="3">
    <name type="scientific">marine metagenome</name>
    <dbReference type="NCBI Taxonomy" id="408172"/>
    <lineage>
        <taxon>unclassified sequences</taxon>
        <taxon>metagenomes</taxon>
        <taxon>ecological metagenomes</taxon>
    </lineage>
</organism>
<dbReference type="EMBL" id="UINC01019846">
    <property type="protein sequence ID" value="SVA83911.1"/>
    <property type="molecule type" value="Genomic_DNA"/>
</dbReference>
<feature type="domain" description="Pyridoxamine 5'-phosphate oxidase N-terminal" evidence="2">
    <location>
        <begin position="37"/>
        <end position="135"/>
    </location>
</feature>
<dbReference type="SUPFAM" id="SSF50475">
    <property type="entry name" value="FMN-binding split barrel"/>
    <property type="match status" value="1"/>
</dbReference>
<dbReference type="GO" id="GO:0005829">
    <property type="term" value="C:cytosol"/>
    <property type="evidence" value="ECO:0007669"/>
    <property type="project" value="TreeGrafter"/>
</dbReference>
<keyword evidence="1" id="KW-0560">Oxidoreductase</keyword>